<reference evidence="2 3" key="1">
    <citation type="journal article" date="2019" name="Nat. Ecol. Evol.">
        <title>Megaphylogeny resolves global patterns of mushroom evolution.</title>
        <authorList>
            <person name="Varga T."/>
            <person name="Krizsan K."/>
            <person name="Foldi C."/>
            <person name="Dima B."/>
            <person name="Sanchez-Garcia M."/>
            <person name="Sanchez-Ramirez S."/>
            <person name="Szollosi G.J."/>
            <person name="Szarkandi J.G."/>
            <person name="Papp V."/>
            <person name="Albert L."/>
            <person name="Andreopoulos W."/>
            <person name="Angelini C."/>
            <person name="Antonin V."/>
            <person name="Barry K.W."/>
            <person name="Bougher N.L."/>
            <person name="Buchanan P."/>
            <person name="Buyck B."/>
            <person name="Bense V."/>
            <person name="Catcheside P."/>
            <person name="Chovatia M."/>
            <person name="Cooper J."/>
            <person name="Damon W."/>
            <person name="Desjardin D."/>
            <person name="Finy P."/>
            <person name="Geml J."/>
            <person name="Haridas S."/>
            <person name="Hughes K."/>
            <person name="Justo A."/>
            <person name="Karasinski D."/>
            <person name="Kautmanova I."/>
            <person name="Kiss B."/>
            <person name="Kocsube S."/>
            <person name="Kotiranta H."/>
            <person name="LaButti K.M."/>
            <person name="Lechner B.E."/>
            <person name="Liimatainen K."/>
            <person name="Lipzen A."/>
            <person name="Lukacs Z."/>
            <person name="Mihaltcheva S."/>
            <person name="Morgado L.N."/>
            <person name="Niskanen T."/>
            <person name="Noordeloos M.E."/>
            <person name="Ohm R.A."/>
            <person name="Ortiz-Santana B."/>
            <person name="Ovrebo C."/>
            <person name="Racz N."/>
            <person name="Riley R."/>
            <person name="Savchenko A."/>
            <person name="Shiryaev A."/>
            <person name="Soop K."/>
            <person name="Spirin V."/>
            <person name="Szebenyi C."/>
            <person name="Tomsovsky M."/>
            <person name="Tulloss R.E."/>
            <person name="Uehling J."/>
            <person name="Grigoriev I.V."/>
            <person name="Vagvolgyi C."/>
            <person name="Papp T."/>
            <person name="Martin F.M."/>
            <person name="Miettinen O."/>
            <person name="Hibbett D.S."/>
            <person name="Nagy L.G."/>
        </authorList>
    </citation>
    <scope>NUCLEOTIDE SEQUENCE [LARGE SCALE GENOMIC DNA]</scope>
    <source>
        <strain evidence="2 3">FP101781</strain>
    </source>
</reference>
<proteinExistence type="predicted"/>
<evidence type="ECO:0000256" key="1">
    <source>
        <dbReference type="SAM" id="MobiDB-lite"/>
    </source>
</evidence>
<accession>A0A4Y7SEW9</accession>
<comment type="caution">
    <text evidence="2">The sequence shown here is derived from an EMBL/GenBank/DDBJ whole genome shotgun (WGS) entry which is preliminary data.</text>
</comment>
<gene>
    <name evidence="2" type="ORF">FA13DRAFT_1717837</name>
</gene>
<dbReference type="AlphaFoldDB" id="A0A4Y7SEW9"/>
<feature type="compositionally biased region" description="Basic and acidic residues" evidence="1">
    <location>
        <begin position="52"/>
        <end position="77"/>
    </location>
</feature>
<organism evidence="2 3">
    <name type="scientific">Coprinellus micaceus</name>
    <name type="common">Glistening ink-cap mushroom</name>
    <name type="synonym">Coprinus micaceus</name>
    <dbReference type="NCBI Taxonomy" id="71717"/>
    <lineage>
        <taxon>Eukaryota</taxon>
        <taxon>Fungi</taxon>
        <taxon>Dikarya</taxon>
        <taxon>Basidiomycota</taxon>
        <taxon>Agaricomycotina</taxon>
        <taxon>Agaricomycetes</taxon>
        <taxon>Agaricomycetidae</taxon>
        <taxon>Agaricales</taxon>
        <taxon>Agaricineae</taxon>
        <taxon>Psathyrellaceae</taxon>
        <taxon>Coprinellus</taxon>
    </lineage>
</organism>
<dbReference type="Proteomes" id="UP000298030">
    <property type="component" value="Unassembled WGS sequence"/>
</dbReference>
<name>A0A4Y7SEW9_COPMI</name>
<dbReference type="EMBL" id="QPFP01000143">
    <property type="protein sequence ID" value="TEB20358.1"/>
    <property type="molecule type" value="Genomic_DNA"/>
</dbReference>
<feature type="region of interest" description="Disordered" evidence="1">
    <location>
        <begin position="20"/>
        <end position="85"/>
    </location>
</feature>
<evidence type="ECO:0000313" key="2">
    <source>
        <dbReference type="EMBL" id="TEB20358.1"/>
    </source>
</evidence>
<feature type="region of interest" description="Disordered" evidence="1">
    <location>
        <begin position="103"/>
        <end position="137"/>
    </location>
</feature>
<protein>
    <submittedName>
        <fullName evidence="2">Uncharacterized protein</fullName>
    </submittedName>
</protein>
<keyword evidence="3" id="KW-1185">Reference proteome</keyword>
<sequence>MARVVLRQVLGEPTEVAEHVVFSQEPQDLGGALATGAGRGEEEDGWGKGNGRRGEQEKDKRTTSNEGETNRWEEQHLRRSPSSSFTTVASNLLNFDPFPPGLVGSSSASRTDAEPGAKTCGRLGGRGRRALSREVTAHGEKVSERRCDSGKLLLVQSSPTNCSVDPGSIRVW</sequence>
<evidence type="ECO:0000313" key="3">
    <source>
        <dbReference type="Proteomes" id="UP000298030"/>
    </source>
</evidence>